<dbReference type="InterPro" id="IPR019613">
    <property type="entry name" value="DUF4198"/>
</dbReference>
<dbReference type="EMBL" id="JAKUDL010000003">
    <property type="protein sequence ID" value="MCH4294803.1"/>
    <property type="molecule type" value="Genomic_DNA"/>
</dbReference>
<feature type="signal peptide" evidence="1">
    <location>
        <begin position="1"/>
        <end position="18"/>
    </location>
</feature>
<dbReference type="Proteomes" id="UP001297581">
    <property type="component" value="Unassembled WGS sequence"/>
</dbReference>
<proteinExistence type="predicted"/>
<feature type="chain" id="PRO_5042580003" evidence="1">
    <location>
        <begin position="19"/>
        <end position="270"/>
    </location>
</feature>
<sequence length="270" mass="30181">MKSLIPLSLLLLAPLAQAHDRWILPSHFNVSAEDGKGVWLSADVSASNQVFEFDKAFGAEDVLIITPAGKTERPSSSYRGSRRSVFDYLLAEDGTYKLTKEAKPRYFSRYKVKGQDKPVRSSVDKESTRAQMPKDGYELEGALYFSRIESFVTLNKPSDKAFSPTGEYLELVPLTHPADFVEGEPISLKLLYNGKPKAGVEVTLVADGTRYRNQLNELKLTSNDEGVVEFTLPRAGRYLLHAEHEEKLKDTRLADKSVSEIFLSFEAGLQ</sequence>
<evidence type="ECO:0000256" key="1">
    <source>
        <dbReference type="SAM" id="SignalP"/>
    </source>
</evidence>
<dbReference type="Pfam" id="PF10670">
    <property type="entry name" value="DUF4198"/>
    <property type="match status" value="1"/>
</dbReference>
<dbReference type="RefSeq" id="WP_240591096.1">
    <property type="nucleotide sequence ID" value="NZ_JAKUDL010000003.1"/>
</dbReference>
<name>A0AAJ1BHF3_9GAMM</name>
<organism evidence="2 3">
    <name type="scientific">Shewanella zhuhaiensis</name>
    <dbReference type="NCBI Taxonomy" id="2919576"/>
    <lineage>
        <taxon>Bacteria</taxon>
        <taxon>Pseudomonadati</taxon>
        <taxon>Pseudomonadota</taxon>
        <taxon>Gammaproteobacteria</taxon>
        <taxon>Alteromonadales</taxon>
        <taxon>Shewanellaceae</taxon>
        <taxon>Shewanella</taxon>
    </lineage>
</organism>
<comment type="caution">
    <text evidence="2">The sequence shown here is derived from an EMBL/GenBank/DDBJ whole genome shotgun (WGS) entry which is preliminary data.</text>
</comment>
<accession>A0AAJ1BHF3</accession>
<gene>
    <name evidence="2" type="ORF">MJ923_10865</name>
</gene>
<keyword evidence="1" id="KW-0732">Signal</keyword>
<keyword evidence="3" id="KW-1185">Reference proteome</keyword>
<dbReference type="AlphaFoldDB" id="A0AAJ1BHF3"/>
<reference evidence="2 3" key="1">
    <citation type="submission" date="2022-02" db="EMBL/GenBank/DDBJ databases">
        <title>The genome sequence of Shewanella sp. 3B26.</title>
        <authorList>
            <person name="Du J."/>
        </authorList>
    </citation>
    <scope>NUCLEOTIDE SEQUENCE [LARGE SCALE GENOMIC DNA]</scope>
    <source>
        <strain evidence="2 3">3B26</strain>
    </source>
</reference>
<evidence type="ECO:0000313" key="2">
    <source>
        <dbReference type="EMBL" id="MCH4294803.1"/>
    </source>
</evidence>
<protein>
    <submittedName>
        <fullName evidence="2">DUF4198 domain-containing protein</fullName>
    </submittedName>
</protein>
<evidence type="ECO:0000313" key="3">
    <source>
        <dbReference type="Proteomes" id="UP001297581"/>
    </source>
</evidence>